<reference evidence="6" key="1">
    <citation type="submission" date="2021-01" db="EMBL/GenBank/DDBJ databases">
        <authorList>
            <person name="Zahm M."/>
            <person name="Roques C."/>
            <person name="Cabau C."/>
            <person name="Klopp C."/>
            <person name="Donnadieu C."/>
            <person name="Jouanno E."/>
            <person name="Lampietro C."/>
            <person name="Louis A."/>
            <person name="Herpin A."/>
            <person name="Echchiki A."/>
            <person name="Berthelot C."/>
            <person name="Parey E."/>
            <person name="Roest-Crollius H."/>
            <person name="Braasch I."/>
            <person name="Postlethwait J."/>
            <person name="Bobe J."/>
            <person name="Montfort J."/>
            <person name="Bouchez O."/>
            <person name="Begum T."/>
            <person name="Mejri S."/>
            <person name="Adams A."/>
            <person name="Chen W.-J."/>
            <person name="Guiguen Y."/>
        </authorList>
    </citation>
    <scope>NUCLEOTIDE SEQUENCE</scope>
    <source>
        <strain evidence="6">YG-15Mar2019-1</strain>
        <tissue evidence="6">Brain</tissue>
    </source>
</reference>
<evidence type="ECO:0000313" key="6">
    <source>
        <dbReference type="EMBL" id="KAG7488453.1"/>
    </source>
</evidence>
<dbReference type="InterPro" id="IPR003599">
    <property type="entry name" value="Ig_sub"/>
</dbReference>
<dbReference type="EMBL" id="JAFDVH010000002">
    <property type="protein sequence ID" value="KAG7488453.1"/>
    <property type="molecule type" value="Genomic_DNA"/>
</dbReference>
<dbReference type="GO" id="GO:0004888">
    <property type="term" value="F:transmembrane signaling receptor activity"/>
    <property type="evidence" value="ECO:0007669"/>
    <property type="project" value="TreeGrafter"/>
</dbReference>
<feature type="domain" description="Ig-like" evidence="5">
    <location>
        <begin position="252"/>
        <end position="333"/>
    </location>
</feature>
<dbReference type="GO" id="GO:0005886">
    <property type="term" value="C:plasma membrane"/>
    <property type="evidence" value="ECO:0007669"/>
    <property type="project" value="TreeGrafter"/>
</dbReference>
<evidence type="ECO:0000256" key="4">
    <source>
        <dbReference type="SAM" id="SignalP"/>
    </source>
</evidence>
<dbReference type="Gene3D" id="2.60.40.10">
    <property type="entry name" value="Immunoglobulins"/>
    <property type="match status" value="3"/>
</dbReference>
<evidence type="ECO:0000259" key="5">
    <source>
        <dbReference type="PROSITE" id="PS50835"/>
    </source>
</evidence>
<dbReference type="Pfam" id="PF07686">
    <property type="entry name" value="V-set"/>
    <property type="match status" value="3"/>
</dbReference>
<feature type="chain" id="PRO_5038767476" description="Ig-like domain-containing protein" evidence="4">
    <location>
        <begin position="20"/>
        <end position="356"/>
    </location>
</feature>
<proteinExistence type="predicted"/>
<organism evidence="6 7">
    <name type="scientific">Megalops atlanticus</name>
    <name type="common">Tarpon</name>
    <name type="synonym">Clupea gigantea</name>
    <dbReference type="NCBI Taxonomy" id="7932"/>
    <lineage>
        <taxon>Eukaryota</taxon>
        <taxon>Metazoa</taxon>
        <taxon>Chordata</taxon>
        <taxon>Craniata</taxon>
        <taxon>Vertebrata</taxon>
        <taxon>Euteleostomi</taxon>
        <taxon>Actinopterygii</taxon>
        <taxon>Neopterygii</taxon>
        <taxon>Teleostei</taxon>
        <taxon>Elopiformes</taxon>
        <taxon>Megalopidae</taxon>
        <taxon>Megalops</taxon>
    </lineage>
</organism>
<keyword evidence="4" id="KW-0732">Signal</keyword>
<gene>
    <name evidence="6" type="ORF">MATL_G00032760</name>
</gene>
<dbReference type="InterPro" id="IPR013783">
    <property type="entry name" value="Ig-like_fold"/>
</dbReference>
<dbReference type="AlphaFoldDB" id="A0A9D3TD76"/>
<name>A0A9D3TD76_MEGAT</name>
<dbReference type="InterPro" id="IPR050671">
    <property type="entry name" value="CD300_family_receptors"/>
</dbReference>
<evidence type="ECO:0000256" key="3">
    <source>
        <dbReference type="ARBA" id="ARBA00023136"/>
    </source>
</evidence>
<dbReference type="InterPro" id="IPR036179">
    <property type="entry name" value="Ig-like_dom_sf"/>
</dbReference>
<dbReference type="InterPro" id="IPR007110">
    <property type="entry name" value="Ig-like_dom"/>
</dbReference>
<dbReference type="OrthoDB" id="8920197at2759"/>
<dbReference type="SUPFAM" id="SSF48726">
    <property type="entry name" value="Immunoglobulin"/>
    <property type="match status" value="3"/>
</dbReference>
<dbReference type="SMART" id="SM00409">
    <property type="entry name" value="IG"/>
    <property type="match status" value="3"/>
</dbReference>
<comment type="subcellular location">
    <subcellularLocation>
        <location evidence="1">Membrane</location>
    </subcellularLocation>
</comment>
<dbReference type="PANTHER" id="PTHR11860">
    <property type="entry name" value="POLYMERIC-IMMUNOGLOBULIN RECEPTOR"/>
    <property type="match status" value="1"/>
</dbReference>
<keyword evidence="7" id="KW-1185">Reference proteome</keyword>
<keyword evidence="3" id="KW-0472">Membrane</keyword>
<dbReference type="Proteomes" id="UP001046870">
    <property type="component" value="Chromosome 2"/>
</dbReference>
<protein>
    <recommendedName>
        <fullName evidence="5">Ig-like domain-containing protein</fullName>
    </recommendedName>
</protein>
<evidence type="ECO:0000313" key="7">
    <source>
        <dbReference type="Proteomes" id="UP001046870"/>
    </source>
</evidence>
<evidence type="ECO:0000256" key="2">
    <source>
        <dbReference type="ARBA" id="ARBA00022692"/>
    </source>
</evidence>
<dbReference type="CDD" id="cd05716">
    <property type="entry name" value="IgV_pIgR_like"/>
    <property type="match status" value="1"/>
</dbReference>
<evidence type="ECO:0000256" key="1">
    <source>
        <dbReference type="ARBA" id="ARBA00004370"/>
    </source>
</evidence>
<comment type="caution">
    <text evidence="6">The sequence shown here is derived from an EMBL/GenBank/DDBJ whole genome shotgun (WGS) entry which is preliminary data.</text>
</comment>
<accession>A0A9D3TD76</accession>
<dbReference type="PANTHER" id="PTHR11860:SF87">
    <property type="entry name" value="CMRF35-LIKE MOLECULE 8"/>
    <property type="match status" value="1"/>
</dbReference>
<dbReference type="PROSITE" id="PS50835">
    <property type="entry name" value="IG_LIKE"/>
    <property type="match status" value="2"/>
</dbReference>
<feature type="signal peptide" evidence="4">
    <location>
        <begin position="1"/>
        <end position="19"/>
    </location>
</feature>
<feature type="domain" description="Ig-like" evidence="5">
    <location>
        <begin position="3"/>
        <end position="113"/>
    </location>
</feature>
<dbReference type="InterPro" id="IPR013106">
    <property type="entry name" value="Ig_V-set"/>
</dbReference>
<sequence>MAPLLFLILFITLLQGTHPIRTVKKQFREIGGSVTIPCLYDQQYKDDVKYWCKGNYQNNCSVLVRTDSPQRAGEVSITDDPAQQLFTVTMTNLQEEDTATYWCGVETSKQRESDDCAHFALEVTGVQRMKKVSRLSVKRGGSVTIPCFYDQKYKDHLKYWCKGHVWIFCSIIVRSTDPQSQSQMTESVSITDDPAQQVVTVTMRNLKKRDSDSYWCGVRVGWKAEHIANVHLSVNKGSAGLSVLNNTVVGEEGGSVSVQCLYSDSLRDSVKMWCRTRDWNSCLIAGGSGTSQHASVLISDDRRGVLTVTVRRLERKDTGWYWCTAGEEQFPVHITVMHKNATTLVYETAQDVYGTR</sequence>
<keyword evidence="2" id="KW-0812">Transmembrane</keyword>